<dbReference type="SUPFAM" id="SSF109854">
    <property type="entry name" value="DinB/YfiT-like putative metalloenzymes"/>
    <property type="match status" value="1"/>
</dbReference>
<evidence type="ECO:0000313" key="7">
    <source>
        <dbReference type="Proteomes" id="UP000238042"/>
    </source>
</evidence>
<evidence type="ECO:0000256" key="4">
    <source>
        <dbReference type="ARBA" id="ARBA00022833"/>
    </source>
</evidence>
<evidence type="ECO:0000256" key="3">
    <source>
        <dbReference type="ARBA" id="ARBA00022801"/>
    </source>
</evidence>
<dbReference type="RefSeq" id="WP_105194455.1">
    <property type="nucleotide sequence ID" value="NZ_PSZM01000001.1"/>
</dbReference>
<keyword evidence="2" id="KW-0479">Metal-binding</keyword>
<reference evidence="6 7" key="1">
    <citation type="submission" date="2018-02" db="EMBL/GenBank/DDBJ databases">
        <title>Genome sequences of Apibacter spp., gut symbionts of Asian honey bees.</title>
        <authorList>
            <person name="Kwong W.K."/>
            <person name="Steele M.I."/>
            <person name="Moran N.A."/>
        </authorList>
    </citation>
    <scope>NUCLEOTIDE SEQUENCE [LARGE SCALE GENOMIC DNA]</scope>
    <source>
        <strain evidence="7">wkB301</strain>
    </source>
</reference>
<dbReference type="AlphaFoldDB" id="A0A2S8AH16"/>
<sequence length="177" mass="21025">MKIESLKFPIGKFEKPQEITQSHVNIWIKDVENFPDRLFHEVQDLSEGQLDTPYRPEGWTIRQVVHHVADSHMNSFIRIKLALTENNPVIKPYLEEKWAELPDSKNYPLQTSLNIIKALHERWSYLLKQLTEEDLNKTFIHPESNKEFTIKEMVGFYAWHSNHHLAHISTLKKSKNW</sequence>
<evidence type="ECO:0000256" key="2">
    <source>
        <dbReference type="ARBA" id="ARBA00022723"/>
    </source>
</evidence>
<dbReference type="Pfam" id="PF12867">
    <property type="entry name" value="DinB_2"/>
    <property type="match status" value="1"/>
</dbReference>
<keyword evidence="4" id="KW-0862">Zinc</keyword>
<feature type="domain" description="DinB-like" evidence="5">
    <location>
        <begin position="35"/>
        <end position="168"/>
    </location>
</feature>
<evidence type="ECO:0000256" key="1">
    <source>
        <dbReference type="ARBA" id="ARBA00022490"/>
    </source>
</evidence>
<keyword evidence="7" id="KW-1185">Reference proteome</keyword>
<dbReference type="Gene3D" id="1.20.120.450">
    <property type="entry name" value="dinb family like domain"/>
    <property type="match status" value="1"/>
</dbReference>
<dbReference type="OrthoDB" id="9796039at2"/>
<protein>
    <submittedName>
        <fullName evidence="6">Putative metal-dependent hydrolase</fullName>
    </submittedName>
</protein>
<dbReference type="NCBIfam" id="NF009807">
    <property type="entry name" value="PRK13291.1"/>
    <property type="match status" value="1"/>
</dbReference>
<dbReference type="HAMAP" id="MF_01256">
    <property type="entry name" value="YfiT_hydrol"/>
    <property type="match status" value="1"/>
</dbReference>
<keyword evidence="1" id="KW-0963">Cytoplasm</keyword>
<dbReference type="GO" id="GO:0046872">
    <property type="term" value="F:metal ion binding"/>
    <property type="evidence" value="ECO:0007669"/>
    <property type="project" value="UniProtKB-KW"/>
</dbReference>
<organism evidence="6 7">
    <name type="scientific">Apibacter adventoris</name>
    <dbReference type="NCBI Taxonomy" id="1679466"/>
    <lineage>
        <taxon>Bacteria</taxon>
        <taxon>Pseudomonadati</taxon>
        <taxon>Bacteroidota</taxon>
        <taxon>Flavobacteriia</taxon>
        <taxon>Flavobacteriales</taxon>
        <taxon>Weeksellaceae</taxon>
        <taxon>Apibacter</taxon>
    </lineage>
</organism>
<dbReference type="InterPro" id="IPR024775">
    <property type="entry name" value="DinB-like"/>
</dbReference>
<dbReference type="GO" id="GO:0016787">
    <property type="term" value="F:hydrolase activity"/>
    <property type="evidence" value="ECO:0007669"/>
    <property type="project" value="UniProtKB-KW"/>
</dbReference>
<dbReference type="EMBL" id="PSZM01000001">
    <property type="protein sequence ID" value="PQL95542.1"/>
    <property type="molecule type" value="Genomic_DNA"/>
</dbReference>
<keyword evidence="3 6" id="KW-0378">Hydrolase</keyword>
<evidence type="ECO:0000259" key="5">
    <source>
        <dbReference type="Pfam" id="PF12867"/>
    </source>
</evidence>
<name>A0A2S8AH16_9FLAO</name>
<gene>
    <name evidence="6" type="ORF">C4S77_01745</name>
</gene>
<dbReference type="Proteomes" id="UP000238042">
    <property type="component" value="Unassembled WGS sequence"/>
</dbReference>
<accession>A0A2S8AH16</accession>
<evidence type="ECO:0000313" key="6">
    <source>
        <dbReference type="EMBL" id="PQL95542.1"/>
    </source>
</evidence>
<dbReference type="InterPro" id="IPR023774">
    <property type="entry name" value="Put_metal_dep_hydrolase_YfiT"/>
</dbReference>
<dbReference type="InterPro" id="IPR034660">
    <property type="entry name" value="DinB/YfiT-like"/>
</dbReference>
<comment type="caution">
    <text evidence="6">The sequence shown here is derived from an EMBL/GenBank/DDBJ whole genome shotgun (WGS) entry which is preliminary data.</text>
</comment>
<proteinExistence type="inferred from homology"/>